<dbReference type="Gene3D" id="2.40.30.170">
    <property type="match status" value="1"/>
</dbReference>
<keyword evidence="3 8" id="KW-0812">Transmembrane</keyword>
<comment type="subcellular location">
    <subcellularLocation>
        <location evidence="1">Membrane</location>
        <topology evidence="1">Single-pass membrane protein</topology>
    </subcellularLocation>
</comment>
<dbReference type="InterPro" id="IPR058634">
    <property type="entry name" value="AaeA-lik-b-barrel"/>
</dbReference>
<dbReference type="Gene3D" id="2.40.50.100">
    <property type="match status" value="1"/>
</dbReference>
<evidence type="ECO:0000313" key="11">
    <source>
        <dbReference type="EMBL" id="WGL18317.1"/>
    </source>
</evidence>
<dbReference type="RefSeq" id="WP_280322299.1">
    <property type="nucleotide sequence ID" value="NZ_CP118605.1"/>
</dbReference>
<keyword evidence="4 8" id="KW-1133">Transmembrane helix</keyword>
<dbReference type="Proteomes" id="UP001236500">
    <property type="component" value="Chromosome"/>
</dbReference>
<keyword evidence="5 8" id="KW-0472">Membrane</keyword>
<evidence type="ECO:0000256" key="7">
    <source>
        <dbReference type="SAM" id="MobiDB-lite"/>
    </source>
</evidence>
<dbReference type="PANTHER" id="PTHR30386">
    <property type="entry name" value="MEMBRANE FUSION SUBUNIT OF EMRAB-TOLC MULTIDRUG EFFLUX PUMP"/>
    <property type="match status" value="1"/>
</dbReference>
<feature type="transmembrane region" description="Helical" evidence="8">
    <location>
        <begin position="35"/>
        <end position="55"/>
    </location>
</feature>
<comment type="similarity">
    <text evidence="2">Belongs to the membrane fusion protein (MFP) (TC 8.A.1) family.</text>
</comment>
<gene>
    <name evidence="11" type="ORF">PVT68_08485</name>
</gene>
<dbReference type="EMBL" id="CP118605">
    <property type="protein sequence ID" value="WGL18317.1"/>
    <property type="molecule type" value="Genomic_DNA"/>
</dbReference>
<evidence type="ECO:0000259" key="9">
    <source>
        <dbReference type="Pfam" id="PF25917"/>
    </source>
</evidence>
<dbReference type="Gene3D" id="1.10.287.470">
    <property type="entry name" value="Helix hairpin bin"/>
    <property type="match status" value="2"/>
</dbReference>
<evidence type="ECO:0000256" key="4">
    <source>
        <dbReference type="ARBA" id="ARBA00022989"/>
    </source>
</evidence>
<feature type="domain" description="p-hydroxybenzoic acid efflux pump subunit AaeA-like beta-barrel" evidence="10">
    <location>
        <begin position="264"/>
        <end position="354"/>
    </location>
</feature>
<evidence type="ECO:0000256" key="6">
    <source>
        <dbReference type="SAM" id="Coils"/>
    </source>
</evidence>
<evidence type="ECO:0000256" key="8">
    <source>
        <dbReference type="SAM" id="Phobius"/>
    </source>
</evidence>
<dbReference type="SUPFAM" id="SSF111369">
    <property type="entry name" value="HlyD-like secretion proteins"/>
    <property type="match status" value="2"/>
</dbReference>
<dbReference type="PANTHER" id="PTHR30386:SF26">
    <property type="entry name" value="TRANSPORT PROTEIN COMB"/>
    <property type="match status" value="1"/>
</dbReference>
<feature type="coiled-coil region" evidence="6">
    <location>
        <begin position="110"/>
        <end position="195"/>
    </location>
</feature>
<reference evidence="11 12" key="1">
    <citation type="submission" date="2023-02" db="EMBL/GenBank/DDBJ databases">
        <title>Description and genomic characterization of Microbulbifer bruguierae sp. nov., isolated from the sediment of mangrove plant Bruguiera sexangula.</title>
        <authorList>
            <person name="Long M."/>
        </authorList>
    </citation>
    <scope>NUCLEOTIDE SEQUENCE [LARGE SCALE GENOMIC DNA]</scope>
    <source>
        <strain evidence="11 12">H12</strain>
    </source>
</reference>
<dbReference type="InterPro" id="IPR058625">
    <property type="entry name" value="MdtA-like_BSH"/>
</dbReference>
<evidence type="ECO:0000256" key="2">
    <source>
        <dbReference type="ARBA" id="ARBA00009477"/>
    </source>
</evidence>
<dbReference type="Pfam" id="PF25963">
    <property type="entry name" value="Beta-barrel_AAEA"/>
    <property type="match status" value="1"/>
</dbReference>
<accession>A0ABY8NKS8</accession>
<sequence length="375" mass="40752">MTNALGNKPPVENQLPAENNRKENNMVQKLKSRRAGFTLGILIAGAVAGWCIWGADSSVHTENAYVKADKFALALEVSGIVAEVPIRANQHVNKGDLLVRLDDTAFRLAVAEAEAHLAQVKNQVHARQAEYAEAEAELQQAQSDAEFFRRQLDRNEKLGKVALSESQLDESRQKLDQARARIAVNTEKLASLRAELGGNSQVPLEQQADVMVAQAKLDKARYQLSRTRITAPVSGVIANEAPQVGEMAAMGLSVVTLLSTEDMWIEANLKETQLEHVHAGQQAEVTVDAYPGVKFQALVESLSGASGSEFALIPPQNASGNWVKVVQRVPVRLRLLPAEEAPVLRAGMSAEVIIDTTEDKKLVSARAADDHRVVL</sequence>
<feature type="domain" description="Multidrug resistance protein MdtA-like barrel-sandwich hybrid" evidence="9">
    <location>
        <begin position="76"/>
        <end position="251"/>
    </location>
</feature>
<evidence type="ECO:0000256" key="5">
    <source>
        <dbReference type="ARBA" id="ARBA00023136"/>
    </source>
</evidence>
<evidence type="ECO:0000256" key="1">
    <source>
        <dbReference type="ARBA" id="ARBA00004167"/>
    </source>
</evidence>
<keyword evidence="6" id="KW-0175">Coiled coil</keyword>
<feature type="region of interest" description="Disordered" evidence="7">
    <location>
        <begin position="1"/>
        <end position="23"/>
    </location>
</feature>
<evidence type="ECO:0000259" key="10">
    <source>
        <dbReference type="Pfam" id="PF25963"/>
    </source>
</evidence>
<protein>
    <submittedName>
        <fullName evidence="11">HlyD family secretion protein</fullName>
    </submittedName>
</protein>
<keyword evidence="12" id="KW-1185">Reference proteome</keyword>
<evidence type="ECO:0000256" key="3">
    <source>
        <dbReference type="ARBA" id="ARBA00022692"/>
    </source>
</evidence>
<evidence type="ECO:0000313" key="12">
    <source>
        <dbReference type="Proteomes" id="UP001236500"/>
    </source>
</evidence>
<organism evidence="11 12">
    <name type="scientific">Microbulbifer bruguierae</name>
    <dbReference type="NCBI Taxonomy" id="3029061"/>
    <lineage>
        <taxon>Bacteria</taxon>
        <taxon>Pseudomonadati</taxon>
        <taxon>Pseudomonadota</taxon>
        <taxon>Gammaproteobacteria</taxon>
        <taxon>Cellvibrionales</taxon>
        <taxon>Microbulbiferaceae</taxon>
        <taxon>Microbulbifer</taxon>
    </lineage>
</organism>
<dbReference type="Pfam" id="PF25917">
    <property type="entry name" value="BSH_RND"/>
    <property type="match status" value="1"/>
</dbReference>
<proteinExistence type="inferred from homology"/>
<dbReference type="InterPro" id="IPR050739">
    <property type="entry name" value="MFP"/>
</dbReference>
<name>A0ABY8NKS8_9GAMM</name>